<reference evidence="1 2" key="1">
    <citation type="submission" date="2016-09" db="EMBL/GenBank/DDBJ databases">
        <title>Draft Genome Sequence of four Alteromonas macleodii strains isolated from copper coupons and grown long-term at elevated copper levels.</title>
        <authorList>
            <person name="Cusick K."/>
            <person name="Dale J."/>
            <person name="Little B."/>
            <person name="Biffinger J."/>
        </authorList>
    </citation>
    <scope>NUCLEOTIDE SEQUENCE [LARGE SCALE GENOMIC DNA]</scope>
    <source>
        <strain evidence="1 2">KCP01</strain>
    </source>
</reference>
<dbReference type="AlphaFoldDB" id="A0AB36FMM4"/>
<dbReference type="Proteomes" id="UP000095392">
    <property type="component" value="Unassembled WGS sequence"/>
</dbReference>
<keyword evidence="2" id="KW-1185">Reference proteome</keyword>
<proteinExistence type="predicted"/>
<name>A0AB36FMM4_ALTMA</name>
<gene>
    <name evidence="1" type="ORF">BFV95_3783</name>
</gene>
<evidence type="ECO:0000313" key="1">
    <source>
        <dbReference type="EMBL" id="OES26847.1"/>
    </source>
</evidence>
<protein>
    <submittedName>
        <fullName evidence="1">Uncharacterized protein</fullName>
    </submittedName>
</protein>
<sequence length="38" mass="4295">MRVDAVHSLPNLKTYHNTFRVSHFTSDCNARQGLAHGI</sequence>
<comment type="caution">
    <text evidence="1">The sequence shown here is derived from an EMBL/GenBank/DDBJ whole genome shotgun (WGS) entry which is preliminary data.</text>
</comment>
<evidence type="ECO:0000313" key="2">
    <source>
        <dbReference type="Proteomes" id="UP000095392"/>
    </source>
</evidence>
<accession>A0AB36FMM4</accession>
<dbReference type="EMBL" id="MIPY01000034">
    <property type="protein sequence ID" value="OES26847.1"/>
    <property type="molecule type" value="Genomic_DNA"/>
</dbReference>
<organism evidence="1 2">
    <name type="scientific">Alteromonas macleodii</name>
    <name type="common">Pseudoalteromonas macleodii</name>
    <dbReference type="NCBI Taxonomy" id="28108"/>
    <lineage>
        <taxon>Bacteria</taxon>
        <taxon>Pseudomonadati</taxon>
        <taxon>Pseudomonadota</taxon>
        <taxon>Gammaproteobacteria</taxon>
        <taxon>Alteromonadales</taxon>
        <taxon>Alteromonadaceae</taxon>
        <taxon>Alteromonas/Salinimonas group</taxon>
        <taxon>Alteromonas</taxon>
    </lineage>
</organism>